<comment type="caution">
    <text evidence="3">The sequence shown here is derived from an EMBL/GenBank/DDBJ whole genome shotgun (WGS) entry which is preliminary data.</text>
</comment>
<evidence type="ECO:0000313" key="4">
    <source>
        <dbReference type="Proteomes" id="UP000242687"/>
    </source>
</evidence>
<dbReference type="Gene3D" id="2.170.130.10">
    <property type="entry name" value="TonB-dependent receptor, plug domain"/>
    <property type="match status" value="1"/>
</dbReference>
<dbReference type="Pfam" id="PF07715">
    <property type="entry name" value="Plug"/>
    <property type="match status" value="1"/>
</dbReference>
<dbReference type="InterPro" id="IPR023996">
    <property type="entry name" value="TonB-dep_OMP_SusC/RagA"/>
</dbReference>
<dbReference type="EMBL" id="PGFJ01000002">
    <property type="protein sequence ID" value="PJJ79242.1"/>
    <property type="molecule type" value="Genomic_DNA"/>
</dbReference>
<feature type="domain" description="TonB-dependent receptor plug" evidence="2">
    <location>
        <begin position="109"/>
        <end position="202"/>
    </location>
</feature>
<feature type="chain" id="PRO_5014174762" evidence="1">
    <location>
        <begin position="24"/>
        <end position="1011"/>
    </location>
</feature>
<dbReference type="AlphaFoldDB" id="A0A2H9VLP7"/>
<evidence type="ECO:0000259" key="2">
    <source>
        <dbReference type="Pfam" id="PF07715"/>
    </source>
</evidence>
<sequence>MKIFKVNILLHLVLALFCLKLKAQQTKQGELNARVQNSKGEPVQGASVISLGNEITNTDKEGAFSIITTPGKRLVITALGYQSLTIDADTTLKLITLKSEADQVQVAFQKQDRSEILGGVSNFNVAEMLEKNYYMSTSDYLSSFLPGYNGTNGNVWGSGTLTMVDGVPRDIGNVLPTEIDQITLLKGAQAVALYGSQASRGVLIVTTKRGTSGQDAFKVRFNAGVFTPRGYPDYVGAAEYMTLYNEARRNDGAGTLYDDVTINNTASGKNLFRYPDVNYYSSEFLKKSVNRADVTAEFRGGNEKARFYANMGFYQQGSLLNVGTGKDEGVSRFNVRGNLDIKFNKAITGKINASLAYYDTKTAKGNYWGNAATLRPNWYAPLIPLSAVENPNDPKWQTFKDSPFLVDGQYLVGGRQDMTTTPFGALYTQGLEKYSSRQFQFDAGLNFDLGSALKGLTFNTVFGLDYYNRFYLSENINDYSVQVATWNANDKITNIQRYGLVDKASRGRSLTDAYQRLVTFYSGQFNYKNTFNKVHNVSGLLLVNAFLRQISEVYHGDGNANLGFQAGYNYDQKYYVDFTSNYVHSAKLESQNSNAFSPVVTVGWRMSKEKFLAKSSVVNDLRLTATAGILHTDMDFTEYFLFRSAYGNGDAFRFNEGRQSNGTNVLRGANANLVFVQRKELNFGVDATLFNRLLQVNASYYRIEMNGLPLKNANAYPNYFVFGSTNFIPAIENYNNNLYTGFDFGASINKRVGQVGLNVGLTGTYINNKALKRREVYEAKWSYLSRVGQPVDGIWGLQSDGFFMNQAQINASPSQTGIAGSSLRAGDLKYVDQNGDGKIDNNDIVYLARSTPSFILGLNITAKWKNFTLFMLLNGATGGKGNKTNDYFRVRQERKYSEYVRDRTIINKDVSGNWEVTQLGAYPRLTTTAGDNNFRDSDFWLYDNSYINLSKVQLSYDFPTGVIKSKIVKNLGVYVSGFDLLTISKNRKILQTNIGAAPQLTFFNLGVKATL</sequence>
<dbReference type="PROSITE" id="PS00018">
    <property type="entry name" value="EF_HAND_1"/>
    <property type="match status" value="1"/>
</dbReference>
<feature type="signal peptide" evidence="1">
    <location>
        <begin position="1"/>
        <end position="23"/>
    </location>
</feature>
<name>A0A2H9VLP7_9SPHI</name>
<dbReference type="Proteomes" id="UP000242687">
    <property type="component" value="Unassembled WGS sequence"/>
</dbReference>
<dbReference type="SUPFAM" id="SSF49464">
    <property type="entry name" value="Carboxypeptidase regulatory domain-like"/>
    <property type="match status" value="1"/>
</dbReference>
<dbReference type="RefSeq" id="WP_100341599.1">
    <property type="nucleotide sequence ID" value="NZ_PGFJ01000002.1"/>
</dbReference>
<dbReference type="InterPro" id="IPR018247">
    <property type="entry name" value="EF_Hand_1_Ca_BS"/>
</dbReference>
<accession>A0A2H9VLP7</accession>
<keyword evidence="1" id="KW-0732">Signal</keyword>
<dbReference type="InterPro" id="IPR008969">
    <property type="entry name" value="CarboxyPept-like_regulatory"/>
</dbReference>
<dbReference type="OrthoDB" id="9768177at2"/>
<evidence type="ECO:0000256" key="1">
    <source>
        <dbReference type="SAM" id="SignalP"/>
    </source>
</evidence>
<reference evidence="3 4" key="1">
    <citation type="submission" date="2017-11" db="EMBL/GenBank/DDBJ databases">
        <title>Genomic Encyclopedia of Archaeal and Bacterial Type Strains, Phase II (KMG-II): From Individual Species to Whole Genera.</title>
        <authorList>
            <person name="Goeker M."/>
        </authorList>
    </citation>
    <scope>NUCLEOTIDE SEQUENCE [LARGE SCALE GENOMIC DNA]</scope>
    <source>
        <strain evidence="3 4">DSM 28175</strain>
    </source>
</reference>
<proteinExistence type="predicted"/>
<dbReference type="SUPFAM" id="SSF56935">
    <property type="entry name" value="Porins"/>
    <property type="match status" value="1"/>
</dbReference>
<dbReference type="InterPro" id="IPR012910">
    <property type="entry name" value="Plug_dom"/>
</dbReference>
<dbReference type="InterPro" id="IPR037066">
    <property type="entry name" value="Plug_dom_sf"/>
</dbReference>
<protein>
    <submittedName>
        <fullName evidence="3">TonB-linked SusC/RagA family outer membrane protein</fullName>
    </submittedName>
</protein>
<evidence type="ECO:0000313" key="3">
    <source>
        <dbReference type="EMBL" id="PJJ79242.1"/>
    </source>
</evidence>
<organism evidence="3 4">
    <name type="scientific">Mucilaginibacter auburnensis</name>
    <dbReference type="NCBI Taxonomy" id="1457233"/>
    <lineage>
        <taxon>Bacteria</taxon>
        <taxon>Pseudomonadati</taxon>
        <taxon>Bacteroidota</taxon>
        <taxon>Sphingobacteriia</taxon>
        <taxon>Sphingobacteriales</taxon>
        <taxon>Sphingobacteriaceae</taxon>
        <taxon>Mucilaginibacter</taxon>
    </lineage>
</organism>
<keyword evidence="4" id="KW-1185">Reference proteome</keyword>
<gene>
    <name evidence="3" type="ORF">CLV57_2368</name>
</gene>
<dbReference type="NCBIfam" id="TIGR04056">
    <property type="entry name" value="OMP_RagA_SusC"/>
    <property type="match status" value="1"/>
</dbReference>